<evidence type="ECO:0000313" key="6">
    <source>
        <dbReference type="Proteomes" id="UP000594513"/>
    </source>
</evidence>
<reference evidence="3" key="4">
    <citation type="submission" date="2020-02" db="EMBL/GenBank/DDBJ databases">
        <title>Analysis of Completed Campylobacter concisus Genomes Identified Genomospecies Features, Novel plasmids and Their Association with Severe Ulcerative Colitis.</title>
        <authorList>
            <person name="Zhang L."/>
        </authorList>
    </citation>
    <scope>NUCLEOTIDE SEQUENCE</scope>
    <source>
        <strain evidence="3">P10CDO-S2</strain>
        <strain evidence="4">P27CDO-S2</strain>
    </source>
</reference>
<dbReference type="EMBL" id="CP049274">
    <property type="protein sequence ID" value="QPH83919.1"/>
    <property type="molecule type" value="Genomic_DNA"/>
</dbReference>
<dbReference type="PATRIC" id="fig|199.248.peg.391"/>
<evidence type="ECO:0000313" key="2">
    <source>
        <dbReference type="EMBL" id="ALF47076.1"/>
    </source>
</evidence>
<dbReference type="PIRSF" id="PIRSF015875">
    <property type="entry name" value="UCP015875"/>
    <property type="match status" value="1"/>
</dbReference>
<dbReference type="RefSeq" id="WP_021090475.1">
    <property type="nucleotide sequence ID" value="NZ_CABMKQ010000002.1"/>
</dbReference>
<dbReference type="KEGG" id="ccoc:CCON33237_0368"/>
<evidence type="ECO:0000256" key="1">
    <source>
        <dbReference type="SAM" id="Phobius"/>
    </source>
</evidence>
<dbReference type="EMBL" id="CP012541">
    <property type="protein sequence ID" value="ALF47076.1"/>
    <property type="molecule type" value="Genomic_DNA"/>
</dbReference>
<gene>
    <name evidence="2" type="ORF">CCON33237_0368</name>
    <name evidence="3" type="ORF">CVT06_01950</name>
    <name evidence="4" type="ORF">CVT17_01930</name>
</gene>
<evidence type="ECO:0000313" key="7">
    <source>
        <dbReference type="Proteomes" id="UP000594630"/>
    </source>
</evidence>
<dbReference type="GeneID" id="28662037"/>
<dbReference type="InterPro" id="IPR007418">
    <property type="entry name" value="DUF474"/>
</dbReference>
<proteinExistence type="predicted"/>
<keyword evidence="1" id="KW-1133">Transmembrane helix</keyword>
<evidence type="ECO:0000313" key="4">
    <source>
        <dbReference type="EMBL" id="QPH85809.1"/>
    </source>
</evidence>
<reference evidence="6 7" key="3">
    <citation type="journal article" date="2018" name="Emerg. Microbes Infect.">
        <title>Genomic analysis of oral Campylobacter concisus strains identified a potential bacterial molecular marker associated with active Crohn's disease.</title>
        <authorList>
            <person name="Liu F."/>
            <person name="Ma R."/>
            <person name="Tay C.Y.A."/>
            <person name="Octavia S."/>
            <person name="Lan R."/>
            <person name="Chung H.K.L."/>
            <person name="Riordan S.M."/>
            <person name="Grimm M.C."/>
            <person name="Leong R.W."/>
            <person name="Tanaka M.M."/>
            <person name="Connor S."/>
            <person name="Zhang L."/>
        </authorList>
    </citation>
    <scope>NUCLEOTIDE SEQUENCE [LARGE SCALE GENOMIC DNA]</scope>
    <source>
        <strain evidence="3 7">P10CDO-S2</strain>
        <strain evidence="4 6">P27CDO-S2</strain>
    </source>
</reference>
<keyword evidence="1" id="KW-0812">Transmembrane</keyword>
<dbReference type="Proteomes" id="UP000066049">
    <property type="component" value="Chromosome"/>
</dbReference>
<organism evidence="2 5">
    <name type="scientific">Campylobacter concisus</name>
    <dbReference type="NCBI Taxonomy" id="199"/>
    <lineage>
        <taxon>Bacteria</taxon>
        <taxon>Pseudomonadati</taxon>
        <taxon>Campylobacterota</taxon>
        <taxon>Epsilonproteobacteria</taxon>
        <taxon>Campylobacterales</taxon>
        <taxon>Campylobacteraceae</taxon>
        <taxon>Campylobacter</taxon>
    </lineage>
</organism>
<dbReference type="AlphaFoldDB" id="A0A0M4TLW7"/>
<evidence type="ECO:0000313" key="5">
    <source>
        <dbReference type="Proteomes" id="UP000066049"/>
    </source>
</evidence>
<dbReference type="Proteomes" id="UP000594513">
    <property type="component" value="Chromosome"/>
</dbReference>
<feature type="transmembrane region" description="Helical" evidence="1">
    <location>
        <begin position="90"/>
        <end position="112"/>
    </location>
</feature>
<feature type="transmembrane region" description="Helical" evidence="1">
    <location>
        <begin position="6"/>
        <end position="29"/>
    </location>
</feature>
<reference evidence="2" key="2">
    <citation type="submission" date="2016-07" db="EMBL/GenBank/DDBJ databases">
        <title>Comparative genomics of the Campylobacter concisus group.</title>
        <authorList>
            <person name="Miller W.G."/>
            <person name="Yee E."/>
            <person name="Chapman M.H."/>
            <person name="Huynh S."/>
            <person name="Bono J.L."/>
            <person name="On S.L.W."/>
            <person name="StLeger J."/>
            <person name="Foster G."/>
            <person name="Parker C.T."/>
        </authorList>
    </citation>
    <scope>NUCLEOTIDE SEQUENCE</scope>
    <source>
        <strain evidence="2">ATCC 33237</strain>
    </source>
</reference>
<feature type="transmembrane region" description="Helical" evidence="1">
    <location>
        <begin position="124"/>
        <end position="144"/>
    </location>
</feature>
<sequence length="146" mass="16251">MQNLYPYAQIVHLFCAIIFVGYLFFDVIIFKAACKKMPPELAQKAKQAIGSVAIKIMPLCILLLVLTGGMMMSNWVGSKAGGYFETNLQIIFMIKFFLAMLIVAAVITNLSCKFIFKRPSPLGNIHPFALTAAVFIVLFAKVMFMV</sequence>
<evidence type="ECO:0000313" key="3">
    <source>
        <dbReference type="EMBL" id="QPH83919.1"/>
    </source>
</evidence>
<dbReference type="Proteomes" id="UP000594630">
    <property type="component" value="Chromosome"/>
</dbReference>
<feature type="transmembrane region" description="Helical" evidence="1">
    <location>
        <begin position="49"/>
        <end position="70"/>
    </location>
</feature>
<accession>A0A0M4TLW7</accession>
<reference evidence="5" key="1">
    <citation type="submission" date="2015-08" db="EMBL/GenBank/DDBJ databases">
        <title>Comparative genomics of the Campylobacter concisus group.</title>
        <authorList>
            <person name="Miller W.G."/>
            <person name="Yee E."/>
            <person name="Chapman M.H."/>
            <person name="Huynh S."/>
            <person name="Bono J.L."/>
            <person name="On S.L.W."/>
            <person name="St Leger J."/>
            <person name="Foster G."/>
            <person name="Parker C.T."/>
        </authorList>
    </citation>
    <scope>NUCLEOTIDE SEQUENCE [LARGE SCALE GENOMIC DNA]</scope>
    <source>
        <strain evidence="5">ATCC 33237</strain>
    </source>
</reference>
<keyword evidence="1" id="KW-0472">Membrane</keyword>
<protein>
    <submittedName>
        <fullName evidence="3">Copper resistance protein CopD</fullName>
    </submittedName>
    <submittedName>
        <fullName evidence="2">Putative membrane protein</fullName>
    </submittedName>
</protein>
<name>A0A0M4TLW7_9BACT</name>
<dbReference type="EMBL" id="CP049272">
    <property type="protein sequence ID" value="QPH85809.1"/>
    <property type="molecule type" value="Genomic_DNA"/>
</dbReference>